<sequence length="114" mass="12011">MSVVESLPPRPLEPKELLELNAADALEMAVPIEDEGSVTGVLVATATWVKGLGFDADAESWSVVETVPLDADTERVDALQACEAEILRFRGDDPAEVTAADAPGTYEPTVDGGE</sequence>
<proteinExistence type="predicted"/>
<feature type="domain" description="DUF7964" evidence="2">
    <location>
        <begin position="3"/>
        <end position="88"/>
    </location>
</feature>
<organism evidence="3 4">
    <name type="scientific">Halobellus litoreus</name>
    <dbReference type="NCBI Taxonomy" id="755310"/>
    <lineage>
        <taxon>Archaea</taxon>
        <taxon>Methanobacteriati</taxon>
        <taxon>Methanobacteriota</taxon>
        <taxon>Stenosarchaea group</taxon>
        <taxon>Halobacteria</taxon>
        <taxon>Halobacteriales</taxon>
        <taxon>Haloferacaceae</taxon>
        <taxon>Halobellus</taxon>
    </lineage>
</organism>
<accession>A0ABD6DRU4</accession>
<feature type="region of interest" description="Disordered" evidence="1">
    <location>
        <begin position="94"/>
        <end position="114"/>
    </location>
</feature>
<name>A0ABD6DRU4_9EURY</name>
<evidence type="ECO:0000259" key="2">
    <source>
        <dbReference type="Pfam" id="PF25912"/>
    </source>
</evidence>
<comment type="caution">
    <text evidence="3">The sequence shown here is derived from an EMBL/GenBank/DDBJ whole genome shotgun (WGS) entry which is preliminary data.</text>
</comment>
<dbReference type="Pfam" id="PF25912">
    <property type="entry name" value="DUF7964"/>
    <property type="match status" value="1"/>
</dbReference>
<gene>
    <name evidence="3" type="ORF">ACFSAS_05080</name>
</gene>
<evidence type="ECO:0000313" key="4">
    <source>
        <dbReference type="Proteomes" id="UP001597092"/>
    </source>
</evidence>
<dbReference type="AlphaFoldDB" id="A0ABD6DRU4"/>
<protein>
    <recommendedName>
        <fullName evidence="2">DUF7964 domain-containing protein</fullName>
    </recommendedName>
</protein>
<evidence type="ECO:0000256" key="1">
    <source>
        <dbReference type="SAM" id="MobiDB-lite"/>
    </source>
</evidence>
<keyword evidence="4" id="KW-1185">Reference proteome</keyword>
<dbReference type="EMBL" id="JBHUDP010000001">
    <property type="protein sequence ID" value="MFD1684981.1"/>
    <property type="molecule type" value="Genomic_DNA"/>
</dbReference>
<dbReference type="Proteomes" id="UP001597092">
    <property type="component" value="Unassembled WGS sequence"/>
</dbReference>
<dbReference type="InterPro" id="IPR058270">
    <property type="entry name" value="DUF7964"/>
</dbReference>
<reference evidence="3 4" key="1">
    <citation type="journal article" date="2019" name="Int. J. Syst. Evol. Microbiol.">
        <title>The Global Catalogue of Microorganisms (GCM) 10K type strain sequencing project: providing services to taxonomists for standard genome sequencing and annotation.</title>
        <authorList>
            <consortium name="The Broad Institute Genomics Platform"/>
            <consortium name="The Broad Institute Genome Sequencing Center for Infectious Disease"/>
            <person name="Wu L."/>
            <person name="Ma J."/>
        </authorList>
    </citation>
    <scope>NUCLEOTIDE SEQUENCE [LARGE SCALE GENOMIC DNA]</scope>
    <source>
        <strain evidence="3 4">CGMCC 1.10387</strain>
    </source>
</reference>
<evidence type="ECO:0000313" key="3">
    <source>
        <dbReference type="EMBL" id="MFD1684981.1"/>
    </source>
</evidence>
<dbReference type="RefSeq" id="WP_256307544.1">
    <property type="nucleotide sequence ID" value="NZ_JANHAW010000002.1"/>
</dbReference>